<evidence type="ECO:0000256" key="3">
    <source>
        <dbReference type="ARBA" id="ARBA00006347"/>
    </source>
</evidence>
<evidence type="ECO:0000313" key="12">
    <source>
        <dbReference type="Proteomes" id="UP000287651"/>
    </source>
</evidence>
<proteinExistence type="inferred from homology"/>
<accession>A0A426Y6P9</accession>
<dbReference type="GO" id="GO:0006457">
    <property type="term" value="P:protein folding"/>
    <property type="evidence" value="ECO:0007669"/>
    <property type="project" value="TreeGrafter"/>
</dbReference>
<sequence length="209" mass="23791">MSRDAIVTWIKKKIGPGVQNITTIEEAEKILTSDSKVVLGFLDSLVGDESQELSSASKLEDGINFYQTVNPDVAKLFHIDPNAKRPSLVLLKKEAEKISYYDLTSDIFYFHLKLIFVYVEMDNEDVGKPVSDYFGVTGDGPQVSISPIFNPKFGLQLIIDISILSTILHLYDLDRFWHTREMKMPRNFFLMVKSHLIMLRLVSLDPCLT</sequence>
<dbReference type="EMBL" id="AMZH03014579">
    <property type="protein sequence ID" value="RRT47394.1"/>
    <property type="molecule type" value="Genomic_DNA"/>
</dbReference>
<organism evidence="11 12">
    <name type="scientific">Ensete ventricosum</name>
    <name type="common">Abyssinian banana</name>
    <name type="synonym">Musa ensete</name>
    <dbReference type="NCBI Taxonomy" id="4639"/>
    <lineage>
        <taxon>Eukaryota</taxon>
        <taxon>Viridiplantae</taxon>
        <taxon>Streptophyta</taxon>
        <taxon>Embryophyta</taxon>
        <taxon>Tracheophyta</taxon>
        <taxon>Spermatophyta</taxon>
        <taxon>Magnoliopsida</taxon>
        <taxon>Liliopsida</taxon>
        <taxon>Zingiberales</taxon>
        <taxon>Musaceae</taxon>
        <taxon>Ensete</taxon>
    </lineage>
</organism>
<keyword evidence="6" id="KW-0677">Repeat</keyword>
<name>A0A426Y6P9_ENSVE</name>
<dbReference type="FunFam" id="3.40.30.10:FF:000042">
    <property type="entry name" value="protein disulfide-isomerase A2"/>
    <property type="match status" value="1"/>
</dbReference>
<dbReference type="GO" id="GO:0034976">
    <property type="term" value="P:response to endoplasmic reticulum stress"/>
    <property type="evidence" value="ECO:0007669"/>
    <property type="project" value="TreeGrafter"/>
</dbReference>
<evidence type="ECO:0000256" key="2">
    <source>
        <dbReference type="ARBA" id="ARBA00004319"/>
    </source>
</evidence>
<evidence type="ECO:0000256" key="4">
    <source>
        <dbReference type="ARBA" id="ARBA00012723"/>
    </source>
</evidence>
<dbReference type="PANTHER" id="PTHR18929">
    <property type="entry name" value="PROTEIN DISULFIDE ISOMERASE"/>
    <property type="match status" value="1"/>
</dbReference>
<protein>
    <recommendedName>
        <fullName evidence="4">protein disulfide-isomerase</fullName>
        <ecNumber evidence="4">5.3.4.1</ecNumber>
    </recommendedName>
</protein>
<dbReference type="CDD" id="cd02981">
    <property type="entry name" value="PDI_b_family"/>
    <property type="match status" value="1"/>
</dbReference>
<keyword evidence="8" id="KW-1015">Disulfide bond</keyword>
<keyword evidence="9" id="KW-0413">Isomerase</keyword>
<evidence type="ECO:0000256" key="10">
    <source>
        <dbReference type="ARBA" id="ARBA00023284"/>
    </source>
</evidence>
<dbReference type="SUPFAM" id="SSF52833">
    <property type="entry name" value="Thioredoxin-like"/>
    <property type="match status" value="1"/>
</dbReference>
<dbReference type="InterPro" id="IPR036249">
    <property type="entry name" value="Thioredoxin-like_sf"/>
</dbReference>
<keyword evidence="7" id="KW-0256">Endoplasmic reticulum</keyword>
<dbReference type="PANTHER" id="PTHR18929:SF246">
    <property type="entry name" value="PROTEIN DISULFIDE ISOMERASE-LIKE 1-4"/>
    <property type="match status" value="1"/>
</dbReference>
<comment type="catalytic activity">
    <reaction evidence="1">
        <text>Catalyzes the rearrangement of -S-S- bonds in proteins.</text>
        <dbReference type="EC" id="5.3.4.1"/>
    </reaction>
</comment>
<comment type="subcellular location">
    <subcellularLocation>
        <location evidence="2">Endoplasmic reticulum lumen</location>
    </subcellularLocation>
</comment>
<evidence type="ECO:0000313" key="11">
    <source>
        <dbReference type="EMBL" id="RRT47394.1"/>
    </source>
</evidence>
<comment type="caution">
    <text evidence="11">The sequence shown here is derived from an EMBL/GenBank/DDBJ whole genome shotgun (WGS) entry which is preliminary data.</text>
</comment>
<dbReference type="GO" id="GO:0005788">
    <property type="term" value="C:endoplasmic reticulum lumen"/>
    <property type="evidence" value="ECO:0007669"/>
    <property type="project" value="UniProtKB-SubCell"/>
</dbReference>
<dbReference type="EC" id="5.3.4.1" evidence="4"/>
<dbReference type="AlphaFoldDB" id="A0A426Y6P9"/>
<evidence type="ECO:0000256" key="7">
    <source>
        <dbReference type="ARBA" id="ARBA00022824"/>
    </source>
</evidence>
<dbReference type="Gene3D" id="3.40.30.10">
    <property type="entry name" value="Glutaredoxin"/>
    <property type="match status" value="1"/>
</dbReference>
<dbReference type="Proteomes" id="UP000287651">
    <property type="component" value="Unassembled WGS sequence"/>
</dbReference>
<evidence type="ECO:0000256" key="5">
    <source>
        <dbReference type="ARBA" id="ARBA00022729"/>
    </source>
</evidence>
<gene>
    <name evidence="11" type="ORF">B296_00030081</name>
</gene>
<evidence type="ECO:0000256" key="8">
    <source>
        <dbReference type="ARBA" id="ARBA00023157"/>
    </source>
</evidence>
<evidence type="ECO:0000256" key="9">
    <source>
        <dbReference type="ARBA" id="ARBA00023235"/>
    </source>
</evidence>
<comment type="similarity">
    <text evidence="3">Belongs to the protein disulfide isomerase family.</text>
</comment>
<keyword evidence="10" id="KW-0676">Redox-active center</keyword>
<keyword evidence="5" id="KW-0732">Signal</keyword>
<evidence type="ECO:0000256" key="1">
    <source>
        <dbReference type="ARBA" id="ARBA00001182"/>
    </source>
</evidence>
<reference evidence="11 12" key="1">
    <citation type="journal article" date="2014" name="Agronomy (Basel)">
        <title>A Draft Genome Sequence for Ensete ventricosum, the Drought-Tolerant Tree Against Hunger.</title>
        <authorList>
            <person name="Harrison J."/>
            <person name="Moore K.A."/>
            <person name="Paszkiewicz K."/>
            <person name="Jones T."/>
            <person name="Grant M."/>
            <person name="Ambacheew D."/>
            <person name="Muzemil S."/>
            <person name="Studholme D.J."/>
        </authorList>
    </citation>
    <scope>NUCLEOTIDE SEQUENCE [LARGE SCALE GENOMIC DNA]</scope>
</reference>
<dbReference type="GO" id="GO:0003756">
    <property type="term" value="F:protein disulfide isomerase activity"/>
    <property type="evidence" value="ECO:0007669"/>
    <property type="project" value="UniProtKB-EC"/>
</dbReference>
<evidence type="ECO:0000256" key="6">
    <source>
        <dbReference type="ARBA" id="ARBA00022737"/>
    </source>
</evidence>